<name>A0A223V958_9FLAO</name>
<dbReference type="Pfam" id="PF14082">
    <property type="entry name" value="SduA_C"/>
    <property type="match status" value="1"/>
</dbReference>
<dbReference type="Proteomes" id="UP000215244">
    <property type="component" value="Chromosome"/>
</dbReference>
<evidence type="ECO:0000313" key="1">
    <source>
        <dbReference type="EMBL" id="ASV31488.1"/>
    </source>
</evidence>
<dbReference type="AlphaFoldDB" id="A0A223V958"/>
<dbReference type="RefSeq" id="WP_094998091.1">
    <property type="nucleotide sequence ID" value="NZ_BMJL01000017.1"/>
</dbReference>
<dbReference type="OrthoDB" id="2080979at2"/>
<organism evidence="1 2">
    <name type="scientific">Maribacter cobaltidurans</name>
    <dbReference type="NCBI Taxonomy" id="1178778"/>
    <lineage>
        <taxon>Bacteria</taxon>
        <taxon>Pseudomonadati</taxon>
        <taxon>Bacteroidota</taxon>
        <taxon>Flavobacteriia</taxon>
        <taxon>Flavobacteriales</taxon>
        <taxon>Flavobacteriaceae</taxon>
        <taxon>Maribacter</taxon>
    </lineage>
</organism>
<proteinExistence type="predicted"/>
<evidence type="ECO:0000313" key="2">
    <source>
        <dbReference type="Proteomes" id="UP000215244"/>
    </source>
</evidence>
<protein>
    <submittedName>
        <fullName evidence="1">Uncharacterized protein</fullName>
    </submittedName>
</protein>
<gene>
    <name evidence="1" type="ORF">CJ263_15405</name>
</gene>
<accession>A0A223V958</accession>
<keyword evidence="2" id="KW-1185">Reference proteome</keyword>
<dbReference type="KEGG" id="marb:CJ263_15405"/>
<dbReference type="InterPro" id="IPR025359">
    <property type="entry name" value="SduA_C"/>
</dbReference>
<dbReference type="EMBL" id="CP022957">
    <property type="protein sequence ID" value="ASV31488.1"/>
    <property type="molecule type" value="Genomic_DNA"/>
</dbReference>
<sequence>MKEQFQETKKLILFEEKVGDKKVVYRQHKEDEEKEFVKIYEQKGKDYFFDYDGQTIKQIELRDFEEIPYLFSSFGYGFSDNTVNSFFRYQFDDKRINKIIISEEIESKKVRKTLFLNLNDLSALISSTNQEQRACNDTKKILIKNFLVDIFPEIAFDYKETNNNKKLILRNLNQKLIDQLTADDIEKIGDFYVDASKKYKRADLVKRMTFGLQKNAQILTLQEIIAKYESLLKENPPESSWQKFFDEYITLFDTRYAHKINYKNIATGITKYPDLVLVDIYGYIDFYELKKSSTPLIQYDSSHKTWYWTKDVSMVIAQATDYLQKSKENAISYTKAIKEETETESEEGIDVNIINPRVIIVAGSTKELNTTKKLNHFKNLRESLKDIEFVLYDELLERLKNLLDKIKIK</sequence>
<reference evidence="1 2" key="1">
    <citation type="submission" date="2017-08" db="EMBL/GenBank/DDBJ databases">
        <title>The complete genome sequence of Maribacter sp. B1, isolated from deep-sea sediment.</title>
        <authorList>
            <person name="Wu Y.-H."/>
            <person name="Cheng H."/>
            <person name="Xu X.-W."/>
        </authorList>
    </citation>
    <scope>NUCLEOTIDE SEQUENCE [LARGE SCALE GENOMIC DNA]</scope>
    <source>
        <strain evidence="1 2">B1</strain>
    </source>
</reference>